<dbReference type="RefSeq" id="XP_002297468.1">
    <property type="nucleotide sequence ID" value="XM_002297432.1"/>
</dbReference>
<feature type="compositionally biased region" description="Polar residues" evidence="2">
    <location>
        <begin position="9"/>
        <end position="20"/>
    </location>
</feature>
<dbReference type="Proteomes" id="UP000001449">
    <property type="component" value="Unassembled WGS sequence"/>
</dbReference>
<evidence type="ECO:0000256" key="2">
    <source>
        <dbReference type="SAM" id="MobiDB-lite"/>
    </source>
</evidence>
<dbReference type="KEGG" id="tps:THAPSDRAFT_bd1876"/>
<dbReference type="GO" id="GO:0007010">
    <property type="term" value="P:cytoskeleton organization"/>
    <property type="evidence" value="ECO:0000318"/>
    <property type="project" value="GO_Central"/>
</dbReference>
<accession>B8LEM2</accession>
<dbReference type="SUPFAM" id="SSF48452">
    <property type="entry name" value="TPR-like"/>
    <property type="match status" value="1"/>
</dbReference>
<dbReference type="STRING" id="35128.B8LEM2"/>
<dbReference type="EMBL" id="DS999444">
    <property type="protein sequence ID" value="EED86207.1"/>
    <property type="molecule type" value="Genomic_DNA"/>
</dbReference>
<name>B8LEM2_THAPS</name>
<dbReference type="InParanoid" id="B8LEM2"/>
<reference evidence="3 4" key="1">
    <citation type="journal article" date="2004" name="Science">
        <title>The genome of the diatom Thalassiosira pseudonana: ecology, evolution, and metabolism.</title>
        <authorList>
            <person name="Armbrust E.V."/>
            <person name="Berges J.A."/>
            <person name="Bowler C."/>
            <person name="Green B.R."/>
            <person name="Martinez D."/>
            <person name="Putnam N.H."/>
            <person name="Zhou S."/>
            <person name="Allen A.E."/>
            <person name="Apt K.E."/>
            <person name="Bechner M."/>
            <person name="Brzezinski M.A."/>
            <person name="Chaal B.K."/>
            <person name="Chiovitti A."/>
            <person name="Davis A.K."/>
            <person name="Demarest M.S."/>
            <person name="Detter J.C."/>
            <person name="Glavina T."/>
            <person name="Goodstein D."/>
            <person name="Hadi M.Z."/>
            <person name="Hellsten U."/>
            <person name="Hildebrand M."/>
            <person name="Jenkins B.D."/>
            <person name="Jurka J."/>
            <person name="Kapitonov V.V."/>
            <person name="Kroger N."/>
            <person name="Lau W.W."/>
            <person name="Lane T.W."/>
            <person name="Larimer F.W."/>
            <person name="Lippmeier J.C."/>
            <person name="Lucas S."/>
            <person name="Medina M."/>
            <person name="Montsant A."/>
            <person name="Obornik M."/>
            <person name="Parker M.S."/>
            <person name="Palenik B."/>
            <person name="Pazour G.J."/>
            <person name="Richardson P.M."/>
            <person name="Rynearson T.A."/>
            <person name="Saito M.A."/>
            <person name="Schwartz D.C."/>
            <person name="Thamatrakoln K."/>
            <person name="Valentin K."/>
            <person name="Vardi A."/>
            <person name="Wilkerson F.P."/>
            <person name="Rokhsar D.S."/>
        </authorList>
    </citation>
    <scope>NUCLEOTIDE SEQUENCE [LARGE SCALE GENOMIC DNA]</scope>
    <source>
        <strain evidence="3 4">CCMP1335</strain>
    </source>
</reference>
<dbReference type="Pfam" id="PF09797">
    <property type="entry name" value="NatB_MDM20"/>
    <property type="match status" value="1"/>
</dbReference>
<evidence type="ECO:0000313" key="3">
    <source>
        <dbReference type="EMBL" id="EED86207.1"/>
    </source>
</evidence>
<proteinExistence type="inferred from homology"/>
<dbReference type="GO" id="GO:0005737">
    <property type="term" value="C:cytoplasm"/>
    <property type="evidence" value="ECO:0000318"/>
    <property type="project" value="GO_Central"/>
</dbReference>
<dbReference type="PANTHER" id="PTHR22767:SF3">
    <property type="entry name" value="N-ALPHA-ACETYLTRANSFERASE 25, NATB AUXILIARY SUBUNIT"/>
    <property type="match status" value="1"/>
</dbReference>
<dbReference type="InterPro" id="IPR019183">
    <property type="entry name" value="NAA25_NatB_aux_su"/>
</dbReference>
<sequence>MASPPPTNVRPSPSNEQTSSKVLHPIYQALDSHNYSKAVKLTAPPPAAASGTSSNSHSSEWDIVKALRVHALERSGKRREALLLLWDLLVSGVEVMILPGDNGDDDDADGGKSRVKQTWHELYQRIESLTDAVDVVNDAAGAIHTSGSGGLGALDIELLDVVQRLDARCFVDVKPFLSSSSSAASAVVNDAASSSGVSSGKGRSKNNTKGGKKSSSSQTSSNNTARQQKRLPPITDETVLQTLSVTLRIEGLYDTMSEMYAQAVEAGEAALNDKNCSREVKNNHRRVLEEAVCVHLKATCECPSLKSVDTAGHEDGSINHHQQQQRRYTLQNLSTQQNLTKYHERMQSSCLQLAKHSGESVHFQWTAIVSLWYKESLEGLVDVLEYFHACLSSSSSDGDDDKEGGEKKVLSNQVMKLVGVNTQEIPTMCQKMKQKIALLPRLAESLSFRMIQNKQQQPDQHQQQYAPSENDWDVYLETLLAQGKKEEALDALLEIPCSPLVMGTENGNNNNNSDATSVLPQIDDEFTIENHVGSILPYTQRRKLERMAKLALELGKYDEAEGWYKELLVVFPDQWTYWLGLVDSCVVMGSGATGATATINEEGWARCQSFANEIIKANEESGQHHPLRGPHLLLIELVALRARRQSDGKEEVVASLLKAICDYGNKFGPLASCCFADIRPYLGLLVRSSSMGEERLTLNDFPEYIARVIQWASELWKNNSQSSTSDEQSGLETAREEFRERRKKLRTYIFAVQVIYGVTAELNSASAFASTLAMDMMQKHTPSIPQMVSEWKTSLSFLPGLAPKDGGQKEVLPGDEIVLLVSQHVQFQASIESSASFTTSLLLGAAALLEDAIDHSPYNPHLKIAAIGIYSQLNGADRALELFEAMGVKQIQLDSCSYLIFPLLLRGGHYTQAVQLSSAVLRLHGSSSKDVKEYASRAFQNGYLFKAKEMVTFQRERMSPSLQLLYSKGLVMDCAALLYVTDLTGSKQKVVASLGAEKGLRGSEEDVSRAEQLVLDANMHFNAPSILHAASNVTAVGDVISSDNRDMTVNYFEILYRNRHLSQSEMVTESILRGHLQGLLVRAVIATGGAKAPKKGKAPKPTDETTARCQSLLGSLTKAKQFVSGGGVEMSELNESLWRASCGLCESIVAVANGGGDKTASDSLAYRESAAVSFVESARSNVVTAKESVAQCINAGDLVCKALPDRLVSLFVLLETTARLFALFGWTKRKRTTKAASGALADLALSFRDLLSAMLQITSQFQALEGGATCESIAKDACAALQLPQSEISADAIQRAIQGVASSRNSTKDRVDPFLVQMRETLDSYVDAE</sequence>
<evidence type="ECO:0000313" key="4">
    <source>
        <dbReference type="Proteomes" id="UP000001449"/>
    </source>
</evidence>
<dbReference type="GeneID" id="7446062"/>
<dbReference type="HOGENOM" id="CLU_259252_0_0_1"/>
<feature type="region of interest" description="Disordered" evidence="2">
    <location>
        <begin position="190"/>
        <end position="236"/>
    </location>
</feature>
<feature type="compositionally biased region" description="Low complexity" evidence="2">
    <location>
        <begin position="190"/>
        <end position="201"/>
    </location>
</feature>
<feature type="compositionally biased region" description="Low complexity" evidence="2">
    <location>
        <begin position="213"/>
        <end position="224"/>
    </location>
</feature>
<keyword evidence="4" id="KW-1185">Reference proteome</keyword>
<organism evidence="3 4">
    <name type="scientific">Thalassiosira pseudonana</name>
    <name type="common">Marine diatom</name>
    <name type="synonym">Cyclotella nana</name>
    <dbReference type="NCBI Taxonomy" id="35128"/>
    <lineage>
        <taxon>Eukaryota</taxon>
        <taxon>Sar</taxon>
        <taxon>Stramenopiles</taxon>
        <taxon>Ochrophyta</taxon>
        <taxon>Bacillariophyta</taxon>
        <taxon>Coscinodiscophyceae</taxon>
        <taxon>Thalassiosirophycidae</taxon>
        <taxon>Thalassiosirales</taxon>
        <taxon>Thalassiosiraceae</taxon>
        <taxon>Thalassiosira</taxon>
    </lineage>
</organism>
<dbReference type="GO" id="GO:0010698">
    <property type="term" value="F:acetyltransferase activator activity"/>
    <property type="evidence" value="ECO:0000318"/>
    <property type="project" value="GO_Central"/>
</dbReference>
<reference evidence="3 4" key="2">
    <citation type="journal article" date="2008" name="Nature">
        <title>The Phaeodactylum genome reveals the evolutionary history of diatom genomes.</title>
        <authorList>
            <person name="Bowler C."/>
            <person name="Allen A.E."/>
            <person name="Badger J.H."/>
            <person name="Grimwood J."/>
            <person name="Jabbari K."/>
            <person name="Kuo A."/>
            <person name="Maheswari U."/>
            <person name="Martens C."/>
            <person name="Maumus F."/>
            <person name="Otillar R.P."/>
            <person name="Rayko E."/>
            <person name="Salamov A."/>
            <person name="Vandepoele K."/>
            <person name="Beszteri B."/>
            <person name="Gruber A."/>
            <person name="Heijde M."/>
            <person name="Katinka M."/>
            <person name="Mock T."/>
            <person name="Valentin K."/>
            <person name="Verret F."/>
            <person name="Berges J.A."/>
            <person name="Brownlee C."/>
            <person name="Cadoret J.P."/>
            <person name="Chiovitti A."/>
            <person name="Choi C.J."/>
            <person name="Coesel S."/>
            <person name="De Martino A."/>
            <person name="Detter J.C."/>
            <person name="Durkin C."/>
            <person name="Falciatore A."/>
            <person name="Fournet J."/>
            <person name="Haruta M."/>
            <person name="Huysman M.J."/>
            <person name="Jenkins B.D."/>
            <person name="Jiroutova K."/>
            <person name="Jorgensen R.E."/>
            <person name="Joubert Y."/>
            <person name="Kaplan A."/>
            <person name="Kroger N."/>
            <person name="Kroth P.G."/>
            <person name="La Roche J."/>
            <person name="Lindquist E."/>
            <person name="Lommer M."/>
            <person name="Martin-Jezequel V."/>
            <person name="Lopez P.J."/>
            <person name="Lucas S."/>
            <person name="Mangogna M."/>
            <person name="McGinnis K."/>
            <person name="Medlin L.K."/>
            <person name="Montsant A."/>
            <person name="Oudot-Le Secq M.P."/>
            <person name="Napoli C."/>
            <person name="Obornik M."/>
            <person name="Parker M.S."/>
            <person name="Petit J.L."/>
            <person name="Porcel B.M."/>
            <person name="Poulsen N."/>
            <person name="Robison M."/>
            <person name="Rychlewski L."/>
            <person name="Rynearson T.A."/>
            <person name="Schmutz J."/>
            <person name="Shapiro H."/>
            <person name="Siaut M."/>
            <person name="Stanley M."/>
            <person name="Sussman M.R."/>
            <person name="Taylor A.R."/>
            <person name="Vardi A."/>
            <person name="von Dassow P."/>
            <person name="Vyverman W."/>
            <person name="Willis A."/>
            <person name="Wyrwicz L.S."/>
            <person name="Rokhsar D.S."/>
            <person name="Weissenbach J."/>
            <person name="Armbrust E.V."/>
            <person name="Green B.R."/>
            <person name="Van de Peer Y."/>
            <person name="Grigoriev I.V."/>
        </authorList>
    </citation>
    <scope>NUCLEOTIDE SEQUENCE [LARGE SCALE GENOMIC DNA]</scope>
    <source>
        <strain evidence="3 4">CCMP1335</strain>
    </source>
</reference>
<protein>
    <submittedName>
        <fullName evidence="3">Uncharacterized protein</fullName>
    </submittedName>
</protein>
<dbReference type="PANTHER" id="PTHR22767">
    <property type="entry name" value="N-TERMINAL ACETYLTRANSFERASE-RELATED"/>
    <property type="match status" value="1"/>
</dbReference>
<dbReference type="eggNOG" id="KOG2053">
    <property type="taxonomic scope" value="Eukaryota"/>
</dbReference>
<dbReference type="InterPro" id="IPR011990">
    <property type="entry name" value="TPR-like_helical_dom_sf"/>
</dbReference>
<feature type="region of interest" description="Disordered" evidence="2">
    <location>
        <begin position="1"/>
        <end position="20"/>
    </location>
</feature>
<gene>
    <name evidence="3" type="ORF">THAPSDRAFT_bd1876</name>
</gene>
<evidence type="ECO:0000256" key="1">
    <source>
        <dbReference type="ARBA" id="ARBA00006298"/>
    </source>
</evidence>
<dbReference type="OMA" id="SEWDIVK"/>
<dbReference type="PaxDb" id="35128-Thapsdraft1876"/>
<comment type="similarity">
    <text evidence="1">Belongs to the MDM20/NAA25 family.</text>
</comment>
<feature type="compositionally biased region" description="Basic residues" evidence="2">
    <location>
        <begin position="202"/>
        <end position="212"/>
    </location>
</feature>
<dbReference type="GO" id="GO:0031416">
    <property type="term" value="C:NatB complex"/>
    <property type="evidence" value="ECO:0000318"/>
    <property type="project" value="GO_Central"/>
</dbReference>